<dbReference type="Proteomes" id="UP001367676">
    <property type="component" value="Unassembled WGS sequence"/>
</dbReference>
<dbReference type="InterPro" id="IPR002347">
    <property type="entry name" value="SDR_fam"/>
</dbReference>
<dbReference type="Gene3D" id="3.40.50.720">
    <property type="entry name" value="NAD(P)-binding Rossmann-like Domain"/>
    <property type="match status" value="1"/>
</dbReference>
<proteinExistence type="inferred from homology"/>
<dbReference type="PRINTS" id="PR00081">
    <property type="entry name" value="GDHRDH"/>
</dbReference>
<organism evidence="3 4">
    <name type="scientific">Parthenolecanium corni</name>
    <dbReference type="NCBI Taxonomy" id="536013"/>
    <lineage>
        <taxon>Eukaryota</taxon>
        <taxon>Metazoa</taxon>
        <taxon>Ecdysozoa</taxon>
        <taxon>Arthropoda</taxon>
        <taxon>Hexapoda</taxon>
        <taxon>Insecta</taxon>
        <taxon>Pterygota</taxon>
        <taxon>Neoptera</taxon>
        <taxon>Paraneoptera</taxon>
        <taxon>Hemiptera</taxon>
        <taxon>Sternorrhyncha</taxon>
        <taxon>Coccoidea</taxon>
        <taxon>Coccidae</taxon>
        <taxon>Parthenolecanium</taxon>
    </lineage>
</organism>
<gene>
    <name evidence="3" type="ORF">V9T40_006704</name>
</gene>
<evidence type="ECO:0000313" key="3">
    <source>
        <dbReference type="EMBL" id="KAK7602730.1"/>
    </source>
</evidence>
<evidence type="ECO:0000313" key="4">
    <source>
        <dbReference type="Proteomes" id="UP001367676"/>
    </source>
</evidence>
<protein>
    <recommendedName>
        <fullName evidence="5">Retinol dehydrogenase 13</fullName>
    </recommendedName>
</protein>
<comment type="caution">
    <text evidence="3">The sequence shown here is derived from an EMBL/GenBank/DDBJ whole genome shotgun (WGS) entry which is preliminary data.</text>
</comment>
<dbReference type="SUPFAM" id="SSF51735">
    <property type="entry name" value="NAD(P)-binding Rossmann-fold domains"/>
    <property type="match status" value="1"/>
</dbReference>
<keyword evidence="4" id="KW-1185">Reference proteome</keyword>
<evidence type="ECO:0000256" key="1">
    <source>
        <dbReference type="ARBA" id="ARBA00023002"/>
    </source>
</evidence>
<dbReference type="EMBL" id="JBBCAQ010000007">
    <property type="protein sequence ID" value="KAK7602730.1"/>
    <property type="molecule type" value="Genomic_DNA"/>
</dbReference>
<dbReference type="PRINTS" id="PR00080">
    <property type="entry name" value="SDRFAMILY"/>
</dbReference>
<reference evidence="3 4" key="1">
    <citation type="submission" date="2024-03" db="EMBL/GenBank/DDBJ databases">
        <title>Adaptation during the transition from Ophiocordyceps entomopathogen to insect associate is accompanied by gene loss and intensified selection.</title>
        <authorList>
            <person name="Ward C.M."/>
            <person name="Onetto C.A."/>
            <person name="Borneman A.R."/>
        </authorList>
    </citation>
    <scope>NUCLEOTIDE SEQUENCE [LARGE SCALE GENOMIC DNA]</scope>
    <source>
        <strain evidence="3">AWRI1</strain>
        <tissue evidence="3">Single Adult Female</tissue>
    </source>
</reference>
<accession>A0AAN9TPA4</accession>
<comment type="similarity">
    <text evidence="2">Belongs to the short-chain dehydrogenases/reductases (SDR) family.</text>
</comment>
<dbReference type="Pfam" id="PF00106">
    <property type="entry name" value="adh_short"/>
    <property type="match status" value="1"/>
</dbReference>
<dbReference type="AlphaFoldDB" id="A0AAN9TPA4"/>
<name>A0AAN9TPA4_9HEMI</name>
<keyword evidence="1" id="KW-0560">Oxidoreductase</keyword>
<evidence type="ECO:0008006" key="5">
    <source>
        <dbReference type="Google" id="ProtNLM"/>
    </source>
</evidence>
<dbReference type="PANTHER" id="PTHR43157">
    <property type="entry name" value="PHOSPHATIDYLINOSITOL-GLYCAN BIOSYNTHESIS CLASS F PROTEIN-RELATED"/>
    <property type="match status" value="1"/>
</dbReference>
<dbReference type="GO" id="GO:0016491">
    <property type="term" value="F:oxidoreductase activity"/>
    <property type="evidence" value="ECO:0007669"/>
    <property type="project" value="UniProtKB-KW"/>
</dbReference>
<dbReference type="PANTHER" id="PTHR43157:SF73">
    <property type="entry name" value="WW DOMAIN-CONTAINING OXIDOREDUCTASE-LIKE PROTEIN"/>
    <property type="match status" value="1"/>
</dbReference>
<sequence length="322" mass="35925">MMIGVGKCISKTRLDGKTAVVTGSNTGIGKITAREFYKIGARVILACRDLEKAEKAVKEIKDTVKPEDDQSVGELIIKKLDLTSFKSIKQCAEDILLSESRINILVNNAGIMMCPKGKTEDGFELQFGVNHLGHFLFTNLLLPRILNSTPARIVNVSSLAHKFGSIHFDDLNMEKCYTPIGAYAQSKLANVLFSNELAERLENRGVNVYSLHPGIVRTELGRHLNKSFIPGIRYVVRCVLYPFEKTPEQGAQTTIYCAISEDVAEETGYYYRDCKKGTKSRSARNPEHAKKLWDESAKLVELDDWDPFTAPGDKLPPILENI</sequence>
<evidence type="ECO:0000256" key="2">
    <source>
        <dbReference type="RuleBase" id="RU000363"/>
    </source>
</evidence>
<dbReference type="InterPro" id="IPR036291">
    <property type="entry name" value="NAD(P)-bd_dom_sf"/>
</dbReference>